<evidence type="ECO:0000256" key="1">
    <source>
        <dbReference type="SAM" id="MobiDB-lite"/>
    </source>
</evidence>
<dbReference type="EMBL" id="LR902841">
    <property type="protein sequence ID" value="CAD7251160.1"/>
    <property type="molecule type" value="Genomic_DNA"/>
</dbReference>
<feature type="region of interest" description="Disordered" evidence="1">
    <location>
        <begin position="103"/>
        <end position="127"/>
    </location>
</feature>
<feature type="region of interest" description="Disordered" evidence="1">
    <location>
        <begin position="211"/>
        <end position="230"/>
    </location>
</feature>
<organism evidence="2">
    <name type="scientific">Darwinula stevensoni</name>
    <dbReference type="NCBI Taxonomy" id="69355"/>
    <lineage>
        <taxon>Eukaryota</taxon>
        <taxon>Metazoa</taxon>
        <taxon>Ecdysozoa</taxon>
        <taxon>Arthropoda</taxon>
        <taxon>Crustacea</taxon>
        <taxon>Oligostraca</taxon>
        <taxon>Ostracoda</taxon>
        <taxon>Podocopa</taxon>
        <taxon>Podocopida</taxon>
        <taxon>Darwinulocopina</taxon>
        <taxon>Darwinuloidea</taxon>
        <taxon>Darwinulidae</taxon>
        <taxon>Darwinula</taxon>
    </lineage>
</organism>
<sequence>MKALMGGRIAQEEGRDTINLSDHNVESCRYPVFSVEFLVKCREQKEVVSLDSFLFSKDQYFLQVSPNKVLEGEELWPDVTINLQETSMSTLDTQVAEGAIGVGEGGHDIRNKPEGHTVSNEEDSELDDLYDRVTEPTGQSESNLEESLNDLGQILGLRMKSGNDGGRHPAMVNHSEEPSAQEAVLPNPPQNISNHPPDKYGTNLRRELLSCPGNTSQATGSESPFPNSPPHITDGHDYTYCRSQEWSMRVVSVWE</sequence>
<protein>
    <submittedName>
        <fullName evidence="2">Uncharacterized protein</fullName>
    </submittedName>
</protein>
<evidence type="ECO:0000313" key="2">
    <source>
        <dbReference type="EMBL" id="CAD7251160.1"/>
    </source>
</evidence>
<reference evidence="2" key="1">
    <citation type="submission" date="2020-11" db="EMBL/GenBank/DDBJ databases">
        <authorList>
            <person name="Tran Van P."/>
        </authorList>
    </citation>
    <scope>NUCLEOTIDE SEQUENCE</scope>
</reference>
<proteinExistence type="predicted"/>
<feature type="compositionally biased region" description="Basic and acidic residues" evidence="1">
    <location>
        <begin position="105"/>
        <end position="115"/>
    </location>
</feature>
<feature type="compositionally biased region" description="Polar residues" evidence="1">
    <location>
        <begin position="212"/>
        <end position="225"/>
    </location>
</feature>
<evidence type="ECO:0000313" key="3">
    <source>
        <dbReference type="Proteomes" id="UP000677054"/>
    </source>
</evidence>
<keyword evidence="3" id="KW-1185">Reference proteome</keyword>
<accession>A0A7R9FQC1</accession>
<dbReference type="Proteomes" id="UP000677054">
    <property type="component" value="Unassembled WGS sequence"/>
</dbReference>
<dbReference type="EMBL" id="CAJPEV010003324">
    <property type="protein sequence ID" value="CAG0899511.1"/>
    <property type="molecule type" value="Genomic_DNA"/>
</dbReference>
<name>A0A7R9FQC1_9CRUS</name>
<gene>
    <name evidence="2" type="ORF">DSTB1V02_LOCUS10927</name>
</gene>
<dbReference type="AlphaFoldDB" id="A0A7R9FQC1"/>